<dbReference type="GO" id="GO:0005737">
    <property type="term" value="C:cytoplasm"/>
    <property type="evidence" value="ECO:0007669"/>
    <property type="project" value="UniProtKB-SubCell"/>
</dbReference>
<dbReference type="PANTHER" id="PTHR12598">
    <property type="entry name" value="COPPER HOMEOSTASIS PROTEIN CUTC"/>
    <property type="match status" value="1"/>
</dbReference>
<dbReference type="InterPro" id="IPR005627">
    <property type="entry name" value="CutC-like"/>
</dbReference>
<dbReference type="GO" id="GO:0005507">
    <property type="term" value="F:copper ion binding"/>
    <property type="evidence" value="ECO:0007669"/>
    <property type="project" value="TreeGrafter"/>
</dbReference>
<dbReference type="RefSeq" id="WP_049693755.1">
    <property type="nucleotide sequence ID" value="NZ_CP016540.2"/>
</dbReference>
<dbReference type="InterPro" id="IPR036822">
    <property type="entry name" value="CutC-like_dom_sf"/>
</dbReference>
<sequence>MIIEIIVQNEQEAIKAEKMGAGRLELVSAIDEGGLTPNFETIKRVLGSVTIPVQVMIRPHSRDFFYSDSELKTIIEDVENVLNLGGQGIVFGALKKDYTIDEHALEKIIAVSDQLDITFHRAFDEIDDQLSAYTVLTDYKKQVQRILTSGGHEDCLTGKQALRKLVKLSKELEGPTILCGGGLTSMNIEEIHQTVGSSEYHFGSGVRKNGSYTEGFNKRVVEQIMEWKA</sequence>
<organism evidence="3 4">
    <name type="scientific">Planococcus versutus</name>
    <dbReference type="NCBI Taxonomy" id="1302659"/>
    <lineage>
        <taxon>Bacteria</taxon>
        <taxon>Bacillati</taxon>
        <taxon>Bacillota</taxon>
        <taxon>Bacilli</taxon>
        <taxon>Bacillales</taxon>
        <taxon>Caryophanaceae</taxon>
        <taxon>Planococcus</taxon>
    </lineage>
</organism>
<dbReference type="AlphaFoldDB" id="A0A1B1S1J3"/>
<comment type="caution">
    <text evidence="2">Once thought to be involved in copper homeostasis, experiments in E.coli have shown this is not the case.</text>
</comment>
<evidence type="ECO:0000256" key="2">
    <source>
        <dbReference type="HAMAP-Rule" id="MF_00795"/>
    </source>
</evidence>
<evidence type="ECO:0000313" key="3">
    <source>
        <dbReference type="EMBL" id="ANU27034.1"/>
    </source>
</evidence>
<reference evidence="3" key="1">
    <citation type="submission" date="2016-10" db="EMBL/GenBank/DDBJ databases">
        <authorList>
            <person name="See-Too W.S."/>
        </authorList>
    </citation>
    <scope>NUCLEOTIDE SEQUENCE</scope>
    <source>
        <strain evidence="3">L10.15</strain>
    </source>
</reference>
<comment type="subcellular location">
    <subcellularLocation>
        <location evidence="2">Cytoplasm</location>
    </subcellularLocation>
</comment>
<dbReference type="SUPFAM" id="SSF110395">
    <property type="entry name" value="CutC-like"/>
    <property type="match status" value="1"/>
</dbReference>
<dbReference type="KEGG" id="pll:I858_008515"/>
<comment type="similarity">
    <text evidence="1 2">Belongs to the CutC family.</text>
</comment>
<accession>A0A1B1S1J3</accession>
<dbReference type="PANTHER" id="PTHR12598:SF0">
    <property type="entry name" value="COPPER HOMEOSTASIS PROTEIN CUTC HOMOLOG"/>
    <property type="match status" value="1"/>
</dbReference>
<dbReference type="EMBL" id="CP016540">
    <property type="protein sequence ID" value="ANU27034.1"/>
    <property type="molecule type" value="Genomic_DNA"/>
</dbReference>
<gene>
    <name evidence="2" type="primary">cutC</name>
    <name evidence="3" type="ORF">I858_008515</name>
</gene>
<dbReference type="Pfam" id="PF03932">
    <property type="entry name" value="CutC"/>
    <property type="match status" value="1"/>
</dbReference>
<name>A0A1B1S1J3_9BACL</name>
<dbReference type="Proteomes" id="UP000053354">
    <property type="component" value="Chromosome"/>
</dbReference>
<keyword evidence="2" id="KW-0963">Cytoplasm</keyword>
<protein>
    <recommendedName>
        <fullName evidence="2">PF03932 family protein CutC</fullName>
    </recommendedName>
</protein>
<keyword evidence="4" id="KW-1185">Reference proteome</keyword>
<dbReference type="HAMAP" id="MF_00795">
    <property type="entry name" value="CutC"/>
    <property type="match status" value="1"/>
</dbReference>
<proteinExistence type="inferred from homology"/>
<dbReference type="Gene3D" id="3.20.20.380">
    <property type="entry name" value="Copper homeostasis (CutC) domain"/>
    <property type="match status" value="1"/>
</dbReference>
<dbReference type="STRING" id="1302659.I858_008515"/>
<evidence type="ECO:0000313" key="4">
    <source>
        <dbReference type="Proteomes" id="UP000053354"/>
    </source>
</evidence>
<dbReference type="OrthoDB" id="9815677at2"/>
<evidence type="ECO:0000256" key="1">
    <source>
        <dbReference type="ARBA" id="ARBA00007768"/>
    </source>
</evidence>